<dbReference type="EMBL" id="CP150951">
    <property type="protein sequence ID" value="WZC50421.1"/>
    <property type="molecule type" value="Genomic_DNA"/>
</dbReference>
<dbReference type="PANTHER" id="PTHR43037:SF5">
    <property type="entry name" value="FERULOYL ESTERASE"/>
    <property type="match status" value="1"/>
</dbReference>
<dbReference type="RefSeq" id="WP_341368523.1">
    <property type="nucleotide sequence ID" value="NZ_CP150951.2"/>
</dbReference>
<protein>
    <submittedName>
        <fullName evidence="4">PHB depolymerase family esterase</fullName>
    </submittedName>
</protein>
<feature type="domain" description="AB hydrolase-1" evidence="3">
    <location>
        <begin position="47"/>
        <end position="160"/>
    </location>
</feature>
<evidence type="ECO:0000259" key="3">
    <source>
        <dbReference type="Pfam" id="PF00561"/>
    </source>
</evidence>
<dbReference type="SUPFAM" id="SSF53474">
    <property type="entry name" value="alpha/beta-Hydrolases"/>
    <property type="match status" value="1"/>
</dbReference>
<dbReference type="PROSITE" id="PS51257">
    <property type="entry name" value="PROKAR_LIPOPROTEIN"/>
    <property type="match status" value="1"/>
</dbReference>
<evidence type="ECO:0000313" key="5">
    <source>
        <dbReference type="Proteomes" id="UP001440612"/>
    </source>
</evidence>
<dbReference type="Gene3D" id="3.40.50.1820">
    <property type="entry name" value="alpha/beta hydrolase"/>
    <property type="match status" value="1"/>
</dbReference>
<dbReference type="Proteomes" id="UP001440612">
    <property type="component" value="Chromosome"/>
</dbReference>
<keyword evidence="5" id="KW-1185">Reference proteome</keyword>
<dbReference type="InterPro" id="IPR050955">
    <property type="entry name" value="Plant_Biomass_Hydrol_Est"/>
</dbReference>
<accession>A0ABZ2VAS3</accession>
<dbReference type="InterPro" id="IPR000073">
    <property type="entry name" value="AB_hydrolase_1"/>
</dbReference>
<dbReference type="PANTHER" id="PTHR43037">
    <property type="entry name" value="UNNAMED PRODUCT-RELATED"/>
    <property type="match status" value="1"/>
</dbReference>
<organism evidence="4 5">
    <name type="scientific">Yoonia phaeophyticola</name>
    <dbReference type="NCBI Taxonomy" id="3137369"/>
    <lineage>
        <taxon>Bacteria</taxon>
        <taxon>Pseudomonadati</taxon>
        <taxon>Pseudomonadota</taxon>
        <taxon>Alphaproteobacteria</taxon>
        <taxon>Rhodobacterales</taxon>
        <taxon>Paracoccaceae</taxon>
        <taxon>Yoonia</taxon>
    </lineage>
</organism>
<evidence type="ECO:0000313" key="4">
    <source>
        <dbReference type="EMBL" id="WZC50421.1"/>
    </source>
</evidence>
<dbReference type="Pfam" id="PF00561">
    <property type="entry name" value="Abhydrolase_1"/>
    <property type="match status" value="1"/>
</dbReference>
<gene>
    <name evidence="4" type="ORF">AABB29_07260</name>
</gene>
<evidence type="ECO:0000256" key="2">
    <source>
        <dbReference type="ARBA" id="ARBA00022801"/>
    </source>
</evidence>
<reference evidence="5" key="1">
    <citation type="submission" date="2024-04" db="EMBL/GenBank/DDBJ databases">
        <title>Phylogenomic analyses of a clade within the roseobacter group suggest taxonomic reassignments of species of the genera Aestuariivita, Citreicella, Loktanella, Nautella, Pelagibaca, Ruegeria, Thalassobius, Thiobacimonas and Tropicibacter, and the proposal o.</title>
        <authorList>
            <person name="Jeon C.O."/>
        </authorList>
    </citation>
    <scope>NUCLEOTIDE SEQUENCE [LARGE SCALE GENOMIC DNA]</scope>
    <source>
        <strain evidence="5">BS5-3</strain>
    </source>
</reference>
<keyword evidence="1" id="KW-0732">Signal</keyword>
<keyword evidence="2" id="KW-0378">Hydrolase</keyword>
<sequence>MRNFIAGIIAAIGFGTTAQACSIDTACSVGARDYYIAMPEQTGEPVPAVVYLHGAGGSGAGALRNRTMVSAFNARGFAVIAPDGVARAGRNGRGWGFHPSSGRQMDEVAFLIAVRDDAIARFGLDTDQIVLGGFSIGGSMAAYTACLAPDAFSAYAPMGGNFWRPHPVECEGPVRLLHTHGWTDGTVPLEGRVLNNVPANDPGARAQGDVFHAMSIWRETNECMYLKADRFVTEGAFWRRIWDRCADGTALELAIFPGGHRVPQGWADLVVDWFEDL</sequence>
<proteinExistence type="predicted"/>
<name>A0ABZ2VAS3_9RHOB</name>
<evidence type="ECO:0000256" key="1">
    <source>
        <dbReference type="ARBA" id="ARBA00022729"/>
    </source>
</evidence>
<dbReference type="InterPro" id="IPR029058">
    <property type="entry name" value="AB_hydrolase_fold"/>
</dbReference>